<evidence type="ECO:0000256" key="3">
    <source>
        <dbReference type="ARBA" id="ARBA00022806"/>
    </source>
</evidence>
<protein>
    <recommendedName>
        <fullName evidence="14">RNA helicase</fullName>
    </recommendedName>
</protein>
<gene>
    <name evidence="12" type="ORF">BOTBODRAFT_119679</name>
</gene>
<dbReference type="InterPro" id="IPR048333">
    <property type="entry name" value="HA2_WH"/>
</dbReference>
<sequence>MACINQTYNPTGEFSLKPQWTENPKAPLTNYVMAMTEKAPVYACQEGLANSTKMWRCTVVADAERGITGVGDAPSRKEAEKIAALSACLQLSRLGLLVKPKPVVAPPSPLTGKLTDGTEITFERARQFMGYYCRRYRFPKPDINFALGDGKHTQQWQATMVVGGRQIGIGSAGNKKHAEIACYIDVCQYLESCDPKLWMEFVEKYPSVDSQLPSNLLFTASDEIHDSIRDLCTDIKGSTLYANRPRSKAAPRGLGDDLSGQRPGGFPRQSLPFTPEAHKIKSARLLEIQNAYLANPQLEAMRTQRASLPVSTYAQEILSQLDKEDVIICMAATGSGKTTQIPQIIFDDWIKRGDGSKCNILCTQPRRIAAISVAQRVANERGEQLGRSIGYQVRFEAKYPQDHGSVLFCTTGIFLKRMQSALAGQERRSNATNMDDVTHIIVDEVHERDVDTDLALVVLKRLLADRKARGKPIKVVLMSATIDPSLFQQYFADVQGHPAKVVEVPGRTFPVERRYMDDIMEEIGPRHTLGRTGWVFKDKGVVDYLNTEVGPGTVEVAGHYRNHSRSPTATTAAPAEEEQPIPYPLVALTIAHVLKQSDSGHVLVFLPGWEEITAVQKILVDNKQYPLFDLDFNDTDKFSIHLLHSSIPIAEQQVVFEPAKPGVRRIVLATNIAETSITIPDVVYVVDTGKVKEKQYDPERHMSSLVSAWVGTSNLNQRAGRAGRHRPGQYYGIMSRSRLESLHTYQLVEMKRVDLTNVVMHVKALNFPQMEVEEVLAATIEPPAPGRVEAAMKSLKMVGALDDDQNLTSLGRVLLQLPVDVAMGRLVLYGSFFKCLDQALTLAAILTNRDPFMAPLQHKEAANSIKNSWSPAEFRSDALAILFAYNQWWEKQSRGHFSAANQFCSDNFLSKATLLTIQRIKEQLLQSLYHAGVIEVSAGGALGLGGDRAPRGLVVPPALNTNGDSLPLLAALIAIASQPNFAVRTSDKVYKTAQDRVTFIHPGSVNHRKRIEPEGSSHMEKQLFAFVEKSRNVSNLSGGTPQTYLRTSTRLDPMTYMLFGAYNIEDTQRGLECDNWLSISGHTDTLDDISRLKGYMEAVMLRVFEGIGKKHRHSSRAQARPGIYRPPAQRLHEADTPINSDDEDDSASPVDKALSPREVSELDSFTRDIVRILDRYSEERLSTQSRRNSRPATPMGGYSPMGSPGSASIRLPPFTRSMLGGHNSGYSTPYNAGSAYNSRPSTPSGLSRGFFS</sequence>
<proteinExistence type="inferred from homology"/>
<dbReference type="SUPFAM" id="SSF54768">
    <property type="entry name" value="dsRNA-binding domain-like"/>
    <property type="match status" value="2"/>
</dbReference>
<organism evidence="12 13">
    <name type="scientific">Botryobasidium botryosum (strain FD-172 SS1)</name>
    <dbReference type="NCBI Taxonomy" id="930990"/>
    <lineage>
        <taxon>Eukaryota</taxon>
        <taxon>Fungi</taxon>
        <taxon>Dikarya</taxon>
        <taxon>Basidiomycota</taxon>
        <taxon>Agaricomycotina</taxon>
        <taxon>Agaricomycetes</taxon>
        <taxon>Cantharellales</taxon>
        <taxon>Botryobasidiaceae</taxon>
        <taxon>Botryobasidium</taxon>
    </lineage>
</organism>
<dbReference type="CDD" id="cd00048">
    <property type="entry name" value="DSRM_SF"/>
    <property type="match status" value="1"/>
</dbReference>
<feature type="domain" description="Helicase C-terminal" evidence="11">
    <location>
        <begin position="589"/>
        <end position="766"/>
    </location>
</feature>
<comment type="similarity">
    <text evidence="6">Belongs to the DExH box helicase family.</text>
</comment>
<dbReference type="Pfam" id="PF00270">
    <property type="entry name" value="DEAD"/>
    <property type="match status" value="1"/>
</dbReference>
<dbReference type="CDD" id="cd17917">
    <property type="entry name" value="DEXHc_RHA-like"/>
    <property type="match status" value="1"/>
</dbReference>
<dbReference type="Gene3D" id="3.30.160.20">
    <property type="match status" value="1"/>
</dbReference>
<dbReference type="GO" id="GO:0005524">
    <property type="term" value="F:ATP binding"/>
    <property type="evidence" value="ECO:0007669"/>
    <property type="project" value="UniProtKB-KW"/>
</dbReference>
<keyword evidence="4" id="KW-0067">ATP-binding</keyword>
<keyword evidence="13" id="KW-1185">Reference proteome</keyword>
<dbReference type="FunFam" id="1.20.120.1080:FF:000002">
    <property type="entry name" value="Putative ATP-dependent RNA helicase DHX36"/>
    <property type="match status" value="1"/>
</dbReference>
<dbReference type="SMART" id="SM00490">
    <property type="entry name" value="HELICc"/>
    <property type="match status" value="1"/>
</dbReference>
<reference evidence="13" key="1">
    <citation type="journal article" date="2014" name="Proc. Natl. Acad. Sci. U.S.A.">
        <title>Extensive sampling of basidiomycete genomes demonstrates inadequacy of the white-rot/brown-rot paradigm for wood decay fungi.</title>
        <authorList>
            <person name="Riley R."/>
            <person name="Salamov A.A."/>
            <person name="Brown D.W."/>
            <person name="Nagy L.G."/>
            <person name="Floudas D."/>
            <person name="Held B.W."/>
            <person name="Levasseur A."/>
            <person name="Lombard V."/>
            <person name="Morin E."/>
            <person name="Otillar R."/>
            <person name="Lindquist E.A."/>
            <person name="Sun H."/>
            <person name="LaButti K.M."/>
            <person name="Schmutz J."/>
            <person name="Jabbour D."/>
            <person name="Luo H."/>
            <person name="Baker S.E."/>
            <person name="Pisabarro A.G."/>
            <person name="Walton J.D."/>
            <person name="Blanchette R.A."/>
            <person name="Henrissat B."/>
            <person name="Martin F."/>
            <person name="Cullen D."/>
            <person name="Hibbett D.S."/>
            <person name="Grigoriev I.V."/>
        </authorList>
    </citation>
    <scope>NUCLEOTIDE SEQUENCE [LARGE SCALE GENOMIC DNA]</scope>
    <source>
        <strain evidence="13">FD-172 SS1</strain>
    </source>
</reference>
<evidence type="ECO:0000256" key="5">
    <source>
        <dbReference type="ARBA" id="ARBA00022884"/>
    </source>
</evidence>
<dbReference type="STRING" id="930990.A0A067M770"/>
<evidence type="ECO:0000259" key="11">
    <source>
        <dbReference type="PROSITE" id="PS51194"/>
    </source>
</evidence>
<evidence type="ECO:0000256" key="4">
    <source>
        <dbReference type="ARBA" id="ARBA00022840"/>
    </source>
</evidence>
<evidence type="ECO:0000256" key="7">
    <source>
        <dbReference type="PROSITE-ProRule" id="PRU00266"/>
    </source>
</evidence>
<dbReference type="InterPro" id="IPR001650">
    <property type="entry name" value="Helicase_C-like"/>
</dbReference>
<dbReference type="EMBL" id="KL198102">
    <property type="protein sequence ID" value="KDQ07717.1"/>
    <property type="molecule type" value="Genomic_DNA"/>
</dbReference>
<dbReference type="GO" id="GO:0003723">
    <property type="term" value="F:RNA binding"/>
    <property type="evidence" value="ECO:0007669"/>
    <property type="project" value="UniProtKB-UniRule"/>
</dbReference>
<keyword evidence="5 7" id="KW-0694">RNA-binding</keyword>
<dbReference type="InParanoid" id="A0A067M770"/>
<feature type="region of interest" description="Disordered" evidence="8">
    <location>
        <begin position="1110"/>
        <end position="1159"/>
    </location>
</feature>
<dbReference type="Gene3D" id="1.20.120.1080">
    <property type="match status" value="1"/>
</dbReference>
<evidence type="ECO:0000259" key="9">
    <source>
        <dbReference type="PROSITE" id="PS50137"/>
    </source>
</evidence>
<evidence type="ECO:0000313" key="13">
    <source>
        <dbReference type="Proteomes" id="UP000027195"/>
    </source>
</evidence>
<dbReference type="PANTHER" id="PTHR18934">
    <property type="entry name" value="ATP-DEPENDENT RNA HELICASE"/>
    <property type="match status" value="1"/>
</dbReference>
<dbReference type="FunFam" id="3.40.50.300:FF:001714">
    <property type="entry name" value="ATP-dependent DEAD/H RNA helicase, putative"/>
    <property type="match status" value="1"/>
</dbReference>
<keyword evidence="1" id="KW-0547">Nucleotide-binding</keyword>
<dbReference type="InterPro" id="IPR011545">
    <property type="entry name" value="DEAD/DEAH_box_helicase_dom"/>
</dbReference>
<evidence type="ECO:0000256" key="2">
    <source>
        <dbReference type="ARBA" id="ARBA00022801"/>
    </source>
</evidence>
<evidence type="ECO:0000256" key="6">
    <source>
        <dbReference type="ARBA" id="ARBA00060772"/>
    </source>
</evidence>
<keyword evidence="3" id="KW-0347">Helicase</keyword>
<dbReference type="Pfam" id="PF04408">
    <property type="entry name" value="WHD_HA2"/>
    <property type="match status" value="1"/>
</dbReference>
<dbReference type="GO" id="GO:0016787">
    <property type="term" value="F:hydrolase activity"/>
    <property type="evidence" value="ECO:0007669"/>
    <property type="project" value="UniProtKB-KW"/>
</dbReference>
<dbReference type="GO" id="GO:0004386">
    <property type="term" value="F:helicase activity"/>
    <property type="evidence" value="ECO:0007669"/>
    <property type="project" value="UniProtKB-KW"/>
</dbReference>
<feature type="domain" description="Helicase ATP-binding" evidence="10">
    <location>
        <begin position="318"/>
        <end position="500"/>
    </location>
</feature>
<feature type="region of interest" description="Disordered" evidence="8">
    <location>
        <begin position="1179"/>
        <end position="1207"/>
    </location>
</feature>
<evidence type="ECO:0000313" key="12">
    <source>
        <dbReference type="EMBL" id="KDQ07717.1"/>
    </source>
</evidence>
<dbReference type="InterPro" id="IPR014720">
    <property type="entry name" value="dsRBD_dom"/>
</dbReference>
<evidence type="ECO:0000256" key="1">
    <source>
        <dbReference type="ARBA" id="ARBA00022741"/>
    </source>
</evidence>
<keyword evidence="2" id="KW-0378">Hydrolase</keyword>
<evidence type="ECO:0000256" key="8">
    <source>
        <dbReference type="SAM" id="MobiDB-lite"/>
    </source>
</evidence>
<feature type="compositionally biased region" description="Low complexity" evidence="8">
    <location>
        <begin position="1194"/>
        <end position="1207"/>
    </location>
</feature>
<dbReference type="InterPro" id="IPR014001">
    <property type="entry name" value="Helicase_ATP-bd"/>
</dbReference>
<dbReference type="Pfam" id="PF00035">
    <property type="entry name" value="dsrm"/>
    <property type="match status" value="2"/>
</dbReference>
<dbReference type="PROSITE" id="PS50137">
    <property type="entry name" value="DS_RBD"/>
    <property type="match status" value="1"/>
</dbReference>
<name>A0A067M770_BOTB1</name>
<dbReference type="Pfam" id="PF00271">
    <property type="entry name" value="Helicase_C"/>
    <property type="match status" value="1"/>
</dbReference>
<dbReference type="SMART" id="SM00847">
    <property type="entry name" value="HA2"/>
    <property type="match status" value="1"/>
</dbReference>
<evidence type="ECO:0008006" key="14">
    <source>
        <dbReference type="Google" id="ProtNLM"/>
    </source>
</evidence>
<dbReference type="Pfam" id="PF21010">
    <property type="entry name" value="HA2_C"/>
    <property type="match status" value="1"/>
</dbReference>
<dbReference type="PROSITE" id="PS51192">
    <property type="entry name" value="HELICASE_ATP_BIND_1"/>
    <property type="match status" value="1"/>
</dbReference>
<dbReference type="PROSITE" id="PS51194">
    <property type="entry name" value="HELICASE_CTER"/>
    <property type="match status" value="1"/>
</dbReference>
<dbReference type="Gene3D" id="3.40.50.300">
    <property type="entry name" value="P-loop containing nucleotide triphosphate hydrolases"/>
    <property type="match status" value="2"/>
</dbReference>
<dbReference type="HOGENOM" id="CLU_001832_1_1_1"/>
<dbReference type="AlphaFoldDB" id="A0A067M770"/>
<evidence type="ECO:0000259" key="10">
    <source>
        <dbReference type="PROSITE" id="PS51192"/>
    </source>
</evidence>
<dbReference type="OrthoDB" id="28053at2759"/>
<dbReference type="FunFam" id="3.40.50.300:FF:000526">
    <property type="entry name" value="DExH-box ATP-dependent RNA helicase DExH3"/>
    <property type="match status" value="1"/>
</dbReference>
<dbReference type="InterPro" id="IPR007502">
    <property type="entry name" value="Helicase-assoc_dom"/>
</dbReference>
<dbReference type="PANTHER" id="PTHR18934:SF203">
    <property type="entry name" value="ATP-DEPENDENT RNA HELICASE A"/>
    <property type="match status" value="1"/>
</dbReference>
<accession>A0A067M770</accession>
<feature type="domain" description="DRBM" evidence="9">
    <location>
        <begin position="23"/>
        <end position="93"/>
    </location>
</feature>
<dbReference type="SMART" id="SM00487">
    <property type="entry name" value="DEXDc"/>
    <property type="match status" value="1"/>
</dbReference>
<dbReference type="Proteomes" id="UP000027195">
    <property type="component" value="Unassembled WGS sequence"/>
</dbReference>
<dbReference type="SMART" id="SM00358">
    <property type="entry name" value="DSRM"/>
    <property type="match status" value="2"/>
</dbReference>
<dbReference type="InterPro" id="IPR027417">
    <property type="entry name" value="P-loop_NTPase"/>
</dbReference>
<dbReference type="CDD" id="cd18791">
    <property type="entry name" value="SF2_C_RHA"/>
    <property type="match status" value="1"/>
</dbReference>
<feature type="region of interest" description="Disordered" evidence="8">
    <location>
        <begin position="245"/>
        <end position="273"/>
    </location>
</feature>
<dbReference type="SUPFAM" id="SSF52540">
    <property type="entry name" value="P-loop containing nucleoside triphosphate hydrolases"/>
    <property type="match status" value="1"/>
</dbReference>